<dbReference type="EMBL" id="FMUN01000003">
    <property type="protein sequence ID" value="SCY16446.1"/>
    <property type="molecule type" value="Genomic_DNA"/>
</dbReference>
<organism evidence="10 11">
    <name type="scientific">Thiohalorhabdus denitrificans</name>
    <dbReference type="NCBI Taxonomy" id="381306"/>
    <lineage>
        <taxon>Bacteria</taxon>
        <taxon>Pseudomonadati</taxon>
        <taxon>Pseudomonadota</taxon>
        <taxon>Gammaproteobacteria</taxon>
        <taxon>Thiohalorhabdales</taxon>
        <taxon>Thiohalorhabdaceae</taxon>
        <taxon>Thiohalorhabdus</taxon>
    </lineage>
</organism>
<dbReference type="Proteomes" id="UP000183104">
    <property type="component" value="Unassembled WGS sequence"/>
</dbReference>
<comment type="subcellular location">
    <subcellularLocation>
        <location evidence="1">Cell inner membrane</location>
        <topology evidence="1">Single-pass membrane protein</topology>
    </subcellularLocation>
</comment>
<keyword evidence="4" id="KW-1003">Cell membrane</keyword>
<dbReference type="PANTHER" id="PTHR39583">
    <property type="entry name" value="TYPE II SECRETION SYSTEM PROTEIN J-RELATED"/>
    <property type="match status" value="1"/>
</dbReference>
<keyword evidence="11" id="KW-1185">Reference proteome</keyword>
<keyword evidence="9" id="KW-0472">Membrane</keyword>
<dbReference type="GO" id="GO:0015628">
    <property type="term" value="P:protein secretion by the type II secretion system"/>
    <property type="evidence" value="ECO:0007669"/>
    <property type="project" value="InterPro"/>
</dbReference>
<dbReference type="GO" id="GO:0015627">
    <property type="term" value="C:type II protein secretion system complex"/>
    <property type="evidence" value="ECO:0007669"/>
    <property type="project" value="InterPro"/>
</dbReference>
<evidence type="ECO:0000256" key="3">
    <source>
        <dbReference type="ARBA" id="ARBA00021539"/>
    </source>
</evidence>
<evidence type="ECO:0000256" key="1">
    <source>
        <dbReference type="ARBA" id="ARBA00004377"/>
    </source>
</evidence>
<evidence type="ECO:0000256" key="8">
    <source>
        <dbReference type="ARBA" id="ARBA00022989"/>
    </source>
</evidence>
<comment type="similarity">
    <text evidence="2">Belongs to the GSP J family.</text>
</comment>
<dbReference type="STRING" id="381306.AN478_08190"/>
<evidence type="ECO:0000256" key="9">
    <source>
        <dbReference type="ARBA" id="ARBA00023136"/>
    </source>
</evidence>
<reference evidence="11" key="1">
    <citation type="submission" date="2016-10" db="EMBL/GenBank/DDBJ databases">
        <authorList>
            <person name="Varghese N."/>
        </authorList>
    </citation>
    <scope>NUCLEOTIDE SEQUENCE [LARGE SCALE GENOMIC DNA]</scope>
    <source>
        <strain evidence="11">HL 19</strain>
    </source>
</reference>
<dbReference type="InterPro" id="IPR045584">
    <property type="entry name" value="Pilin-like"/>
</dbReference>
<evidence type="ECO:0000256" key="6">
    <source>
        <dbReference type="ARBA" id="ARBA00022519"/>
    </source>
</evidence>
<dbReference type="InterPro" id="IPR010055">
    <property type="entry name" value="T2SS_protein-GspJ"/>
</dbReference>
<evidence type="ECO:0000256" key="2">
    <source>
        <dbReference type="ARBA" id="ARBA00011084"/>
    </source>
</evidence>
<dbReference type="Gene3D" id="2.10.70.20">
    <property type="entry name" value="gspk-gspi-gspj complex like domains"/>
    <property type="match status" value="1"/>
</dbReference>
<dbReference type="NCBIfam" id="TIGR02532">
    <property type="entry name" value="IV_pilin_GFxxxE"/>
    <property type="match status" value="1"/>
</dbReference>
<dbReference type="InterPro" id="IPR012902">
    <property type="entry name" value="N_methyl_site"/>
</dbReference>
<evidence type="ECO:0000256" key="5">
    <source>
        <dbReference type="ARBA" id="ARBA00022481"/>
    </source>
</evidence>
<dbReference type="NCBIfam" id="TIGR01711">
    <property type="entry name" value="gspJ"/>
    <property type="match status" value="1"/>
</dbReference>
<keyword evidence="7" id="KW-0812">Transmembrane</keyword>
<dbReference type="InterPro" id="IPR051621">
    <property type="entry name" value="T2SS_protein_J"/>
</dbReference>
<dbReference type="GO" id="GO:0005886">
    <property type="term" value="C:plasma membrane"/>
    <property type="evidence" value="ECO:0007669"/>
    <property type="project" value="UniProtKB-SubCell"/>
</dbReference>
<dbReference type="SUPFAM" id="SSF54523">
    <property type="entry name" value="Pili subunits"/>
    <property type="match status" value="1"/>
</dbReference>
<dbReference type="PANTHER" id="PTHR39583:SF2">
    <property type="entry name" value="TYPE II SECRETION SYSTEM PROTEIN J"/>
    <property type="match status" value="1"/>
</dbReference>
<dbReference type="Gene3D" id="3.10.610.10">
    <property type="entry name" value="GSPII I/J protein-like"/>
    <property type="match status" value="1"/>
</dbReference>
<evidence type="ECO:0000256" key="4">
    <source>
        <dbReference type="ARBA" id="ARBA00022475"/>
    </source>
</evidence>
<protein>
    <recommendedName>
        <fullName evidence="3">Type II secretion system protein J</fullName>
    </recommendedName>
</protein>
<name>A0A1G5DP26_9GAMM</name>
<keyword evidence="8" id="KW-1133">Transmembrane helix</keyword>
<dbReference type="Pfam" id="PF11612">
    <property type="entry name" value="T2SSJ"/>
    <property type="match status" value="1"/>
</dbReference>
<evidence type="ECO:0000313" key="10">
    <source>
        <dbReference type="EMBL" id="SCY16446.1"/>
    </source>
</evidence>
<proteinExistence type="inferred from homology"/>
<keyword evidence="5" id="KW-0488">Methylation</keyword>
<sequence>MTLLEVLIALAVFALVAAAGYTALSQGLRTEERLQDTRAFWQRLGSVLSLMRRDLGQVRNRPPRSPAGEWTLAFEGSESGAAMGGRTGEDTLFRFVRGGSTSFREGPASPYRRVAYRLREGELFRLTWPRLDAPTGLEPREVALMDGVEEVTIRYLAGQDRRWAQRWPRGGAGAGPGGSADAGLPRAVEITLEFEEHGRFERVFHVGHPR</sequence>
<dbReference type="AlphaFoldDB" id="A0A1G5DP26"/>
<accession>A0A1G5DP26</accession>
<keyword evidence="6" id="KW-0997">Cell inner membrane</keyword>
<evidence type="ECO:0000313" key="11">
    <source>
        <dbReference type="Proteomes" id="UP000183104"/>
    </source>
</evidence>
<gene>
    <name evidence="10" type="ORF">SAMN05661077_1405</name>
</gene>
<evidence type="ECO:0000256" key="7">
    <source>
        <dbReference type="ARBA" id="ARBA00022692"/>
    </source>
</evidence>